<gene>
    <name evidence="1" type="ORF">OU798_16640</name>
</gene>
<evidence type="ECO:0000313" key="2">
    <source>
        <dbReference type="Proteomes" id="UP001145087"/>
    </source>
</evidence>
<dbReference type="AlphaFoldDB" id="A0A9X3F7J3"/>
<reference evidence="1" key="1">
    <citation type="submission" date="2022-11" db="EMBL/GenBank/DDBJ databases">
        <title>Marilongibacter aestuarii gen. nov., sp. nov., isolated from tidal flat sediment.</title>
        <authorList>
            <person name="Jiayan W."/>
        </authorList>
    </citation>
    <scope>NUCLEOTIDE SEQUENCE</scope>
    <source>
        <strain evidence="1">Z1-6</strain>
    </source>
</reference>
<dbReference type="RefSeq" id="WP_343334314.1">
    <property type="nucleotide sequence ID" value="NZ_JAPOHD010000030.1"/>
</dbReference>
<protein>
    <submittedName>
        <fullName evidence="1">Uncharacterized protein</fullName>
    </submittedName>
</protein>
<dbReference type="EMBL" id="JAPOHD010000030">
    <property type="protein sequence ID" value="MCY1721984.1"/>
    <property type="molecule type" value="Genomic_DNA"/>
</dbReference>
<organism evidence="1 2">
    <name type="scientific">Draconibacterium aestuarii</name>
    <dbReference type="NCBI Taxonomy" id="2998507"/>
    <lineage>
        <taxon>Bacteria</taxon>
        <taxon>Pseudomonadati</taxon>
        <taxon>Bacteroidota</taxon>
        <taxon>Bacteroidia</taxon>
        <taxon>Marinilabiliales</taxon>
        <taxon>Prolixibacteraceae</taxon>
        <taxon>Draconibacterium</taxon>
    </lineage>
</organism>
<dbReference type="Proteomes" id="UP001145087">
    <property type="component" value="Unassembled WGS sequence"/>
</dbReference>
<accession>A0A9X3F7J3</accession>
<dbReference type="PANTHER" id="PTHR36848:SF2">
    <property type="entry name" value="SECRETED PROTEIN"/>
    <property type="match status" value="1"/>
</dbReference>
<dbReference type="PANTHER" id="PTHR36848">
    <property type="entry name" value="DNA-BINDING PROTEIN (PUTATIVE SECRETED PROTEIN)-RELATED"/>
    <property type="match status" value="1"/>
</dbReference>
<dbReference type="InterPro" id="IPR053161">
    <property type="entry name" value="Ulvan_degrading_GH"/>
</dbReference>
<comment type="caution">
    <text evidence="1">The sequence shown here is derived from an EMBL/GenBank/DDBJ whole genome shotgun (WGS) entry which is preliminary data.</text>
</comment>
<name>A0A9X3F7J3_9BACT</name>
<proteinExistence type="predicted"/>
<sequence>MRQIYTYFIVCTLFFLFANSSCIEKLDKKTSPNNSFHKRIDYQTFLNPDTEFRSYPFYSINDSLEENEIKNQIHGFKQAGFGGFYLHSRLGLITEFLSDDWWKVMGAAVDAANETGLQAMFYDEDKWPSGYAGGIIPDMSEKYRAKCLARLDKNTPFPPGSELIKQDDTYNYIIYTAQYGYDIFNGTCYVDLFDPEVVKQLINVSYQPYAQKYKAKTPDYTFAIFSDEPHIHARYFDKSTPNRGVLSYSPWLEKKFEELYGYSLRDKLNLLFEEKENWREVRMQYYRAKHCSLKRLIPNRFQNLLLKMILITRGIT</sequence>
<evidence type="ECO:0000313" key="1">
    <source>
        <dbReference type="EMBL" id="MCY1721984.1"/>
    </source>
</evidence>
<keyword evidence="2" id="KW-1185">Reference proteome</keyword>